<accession>A0A7W4VNC8</accession>
<evidence type="ECO:0000256" key="1">
    <source>
        <dbReference type="SAM" id="MobiDB-lite"/>
    </source>
</evidence>
<proteinExistence type="predicted"/>
<sequence>MSDTPKPSDQPPDVPGPLPELPSLDPLEPAENDAPSGEPLPPGDVPIVQPGTQ</sequence>
<dbReference type="AlphaFoldDB" id="A0A7W4VNC8"/>
<feature type="compositionally biased region" description="Pro residues" evidence="1">
    <location>
        <begin position="8"/>
        <end position="20"/>
    </location>
</feature>
<protein>
    <submittedName>
        <fullName evidence="2">Uncharacterized protein</fullName>
    </submittedName>
</protein>
<comment type="caution">
    <text evidence="2">The sequence shown here is derived from an EMBL/GenBank/DDBJ whole genome shotgun (WGS) entry which is preliminary data.</text>
</comment>
<dbReference type="EMBL" id="JACHWB010000004">
    <property type="protein sequence ID" value="MBB3020350.1"/>
    <property type="molecule type" value="Genomic_DNA"/>
</dbReference>
<name>A0A7W4VNC8_9HYPH</name>
<gene>
    <name evidence="2" type="ORF">FHR70_003431</name>
</gene>
<evidence type="ECO:0000313" key="3">
    <source>
        <dbReference type="Proteomes" id="UP000532010"/>
    </source>
</evidence>
<reference evidence="2 3" key="1">
    <citation type="submission" date="2020-08" db="EMBL/GenBank/DDBJ databases">
        <title>The Agave Microbiome: Exploring the role of microbial communities in plant adaptations to desert environments.</title>
        <authorList>
            <person name="Partida-Martinez L.P."/>
        </authorList>
    </citation>
    <scope>NUCLEOTIDE SEQUENCE [LARGE SCALE GENOMIC DNA]</scope>
    <source>
        <strain evidence="2 3">AT3.9</strain>
    </source>
</reference>
<feature type="region of interest" description="Disordered" evidence="1">
    <location>
        <begin position="1"/>
        <end position="53"/>
    </location>
</feature>
<keyword evidence="3" id="KW-1185">Reference proteome</keyword>
<organism evidence="2 3">
    <name type="scientific">Microvirga lupini</name>
    <dbReference type="NCBI Taxonomy" id="420324"/>
    <lineage>
        <taxon>Bacteria</taxon>
        <taxon>Pseudomonadati</taxon>
        <taxon>Pseudomonadota</taxon>
        <taxon>Alphaproteobacteria</taxon>
        <taxon>Hyphomicrobiales</taxon>
        <taxon>Methylobacteriaceae</taxon>
        <taxon>Microvirga</taxon>
    </lineage>
</organism>
<evidence type="ECO:0000313" key="2">
    <source>
        <dbReference type="EMBL" id="MBB3020350.1"/>
    </source>
</evidence>
<dbReference type="Proteomes" id="UP000532010">
    <property type="component" value="Unassembled WGS sequence"/>
</dbReference>